<comment type="caution">
    <text evidence="1">The sequence shown here is derived from an EMBL/GenBank/DDBJ whole genome shotgun (WGS) entry which is preliminary data.</text>
</comment>
<evidence type="ECO:0000313" key="2">
    <source>
        <dbReference type="Proteomes" id="UP000265520"/>
    </source>
</evidence>
<protein>
    <submittedName>
        <fullName evidence="1">Uncharacterized protein</fullName>
    </submittedName>
</protein>
<evidence type="ECO:0000313" key="1">
    <source>
        <dbReference type="EMBL" id="MCI56116.1"/>
    </source>
</evidence>
<organism evidence="1 2">
    <name type="scientific">Trifolium medium</name>
    <dbReference type="NCBI Taxonomy" id="97028"/>
    <lineage>
        <taxon>Eukaryota</taxon>
        <taxon>Viridiplantae</taxon>
        <taxon>Streptophyta</taxon>
        <taxon>Embryophyta</taxon>
        <taxon>Tracheophyta</taxon>
        <taxon>Spermatophyta</taxon>
        <taxon>Magnoliopsida</taxon>
        <taxon>eudicotyledons</taxon>
        <taxon>Gunneridae</taxon>
        <taxon>Pentapetalae</taxon>
        <taxon>rosids</taxon>
        <taxon>fabids</taxon>
        <taxon>Fabales</taxon>
        <taxon>Fabaceae</taxon>
        <taxon>Papilionoideae</taxon>
        <taxon>50 kb inversion clade</taxon>
        <taxon>NPAAA clade</taxon>
        <taxon>Hologalegina</taxon>
        <taxon>IRL clade</taxon>
        <taxon>Trifolieae</taxon>
        <taxon>Trifolium</taxon>
    </lineage>
</organism>
<accession>A0A392T7G0</accession>
<keyword evidence="2" id="KW-1185">Reference proteome</keyword>
<proteinExistence type="predicted"/>
<feature type="non-terminal residue" evidence="1">
    <location>
        <position position="60"/>
    </location>
</feature>
<dbReference type="Proteomes" id="UP000265520">
    <property type="component" value="Unassembled WGS sequence"/>
</dbReference>
<feature type="non-terminal residue" evidence="1">
    <location>
        <position position="1"/>
    </location>
</feature>
<dbReference type="EMBL" id="LXQA010507261">
    <property type="protein sequence ID" value="MCI56116.1"/>
    <property type="molecule type" value="Genomic_DNA"/>
</dbReference>
<dbReference type="AlphaFoldDB" id="A0A392T7G0"/>
<name>A0A392T7G0_9FABA</name>
<sequence>SSKGVGMEMQKSEQKQRLEAVSCVRCSKHCARHNSKRKKGVKVLEAARGAASSACGAAIK</sequence>
<reference evidence="1 2" key="1">
    <citation type="journal article" date="2018" name="Front. Plant Sci.">
        <title>Red Clover (Trifolium pratense) and Zigzag Clover (T. medium) - A Picture of Genomic Similarities and Differences.</title>
        <authorList>
            <person name="Dluhosova J."/>
            <person name="Istvanek J."/>
            <person name="Nedelnik J."/>
            <person name="Repkova J."/>
        </authorList>
    </citation>
    <scope>NUCLEOTIDE SEQUENCE [LARGE SCALE GENOMIC DNA]</scope>
    <source>
        <strain evidence="2">cv. 10/8</strain>
        <tissue evidence="1">Leaf</tissue>
    </source>
</reference>